<dbReference type="Gene3D" id="1.10.3730.10">
    <property type="entry name" value="ProC C-terminal domain-like"/>
    <property type="match status" value="1"/>
</dbReference>
<dbReference type="InterPro" id="IPR036291">
    <property type="entry name" value="NAD(P)-bd_dom_sf"/>
</dbReference>
<evidence type="ECO:0000313" key="12">
    <source>
        <dbReference type="EMBL" id="BBH27510.1"/>
    </source>
</evidence>
<dbReference type="Pfam" id="PF14748">
    <property type="entry name" value="P5CR_dimer"/>
    <property type="match status" value="1"/>
</dbReference>
<dbReference type="PROSITE" id="PS00521">
    <property type="entry name" value="P5CR"/>
    <property type="match status" value="1"/>
</dbReference>
<evidence type="ECO:0000256" key="7">
    <source>
        <dbReference type="NCBIfam" id="TIGR00112"/>
    </source>
</evidence>
<evidence type="ECO:0000313" key="13">
    <source>
        <dbReference type="Proteomes" id="UP000268059"/>
    </source>
</evidence>
<comment type="subcellular location">
    <subcellularLocation>
        <location evidence="6">Cytoplasm</location>
    </subcellularLocation>
</comment>
<dbReference type="Proteomes" id="UP000268059">
    <property type="component" value="Chromosome"/>
</dbReference>
<comment type="function">
    <text evidence="5 6">Catalyzes the reduction of 1-pyrroline-5-carboxylate (PCA) to L-proline.</text>
</comment>
<accession>A0A3G9J8Y8</accession>
<comment type="pathway">
    <text evidence="6 9">Amino-acid biosynthesis; L-proline biosynthesis; L-proline from L-glutamate 5-semialdehyde: step 1/1.</text>
</comment>
<dbReference type="NCBIfam" id="TIGR00112">
    <property type="entry name" value="proC"/>
    <property type="match status" value="1"/>
</dbReference>
<dbReference type="InterPro" id="IPR008927">
    <property type="entry name" value="6-PGluconate_DH-like_C_sf"/>
</dbReference>
<sequence length="259" mass="27394">MYKLGFIGMGNMASAIQEGFINSGYIKADEICGFDLSEIATEKAKARGVTPLSDGHEVIRNAEIIFMAVKPQVVEKVVAPLKEDLKGKALVSMVLGYDFAKYETMLDPSTRHLTFMPNTPIAVGEGMILLEDQQTLTDDEYDFIKKAFESAGSVEVLPSHLMGVGGALSGCAPAYIYMVIEALADGAVAQGLPRASAYKLASQTVLGSGKMQLASGLHPGILKDNVTSPAGSTIKGVKALEDGGLRAAFINAIEKSMGK</sequence>
<gene>
    <name evidence="12" type="primary">proC1</name>
    <name evidence="6" type="synonym">proC</name>
    <name evidence="12" type="ORF">SG0102_24440</name>
</gene>
<dbReference type="InterPro" id="IPR029036">
    <property type="entry name" value="P5CR_dimer"/>
</dbReference>
<dbReference type="PIRSF" id="PIRSF000193">
    <property type="entry name" value="Pyrrol-5-carb_rd"/>
    <property type="match status" value="1"/>
</dbReference>
<dbReference type="GO" id="GO:0055129">
    <property type="term" value="P:L-proline biosynthetic process"/>
    <property type="evidence" value="ECO:0007669"/>
    <property type="project" value="UniProtKB-UniRule"/>
</dbReference>
<feature type="binding site" evidence="8">
    <location>
        <begin position="68"/>
        <end position="71"/>
    </location>
    <ligand>
        <name>NADP(+)</name>
        <dbReference type="ChEBI" id="CHEBI:58349"/>
    </ligand>
</feature>
<feature type="domain" description="Pyrroline-5-carboxylate reductase catalytic N-terminal" evidence="10">
    <location>
        <begin position="3"/>
        <end position="94"/>
    </location>
</feature>
<evidence type="ECO:0000256" key="9">
    <source>
        <dbReference type="RuleBase" id="RU003903"/>
    </source>
</evidence>
<proteinExistence type="inferred from homology"/>
<reference evidence="12 13" key="1">
    <citation type="submission" date="2018-11" db="EMBL/GenBank/DDBJ databases">
        <title>Novel Erysipelotrichaceae bacterium isolated from small intestine of a swine.</title>
        <authorList>
            <person name="Kim J.S."/>
            <person name="Choe H."/>
            <person name="Lee Y.R."/>
            <person name="Kim K.M."/>
            <person name="Park D.S."/>
        </authorList>
    </citation>
    <scope>NUCLEOTIDE SEQUENCE [LARGE SCALE GENOMIC DNA]</scope>
    <source>
        <strain evidence="12 13">SG0102</strain>
    </source>
</reference>
<dbReference type="SUPFAM" id="SSF48179">
    <property type="entry name" value="6-phosphogluconate dehydrogenase C-terminal domain-like"/>
    <property type="match status" value="1"/>
</dbReference>
<dbReference type="InParanoid" id="A0A3G9J8Y8"/>
<dbReference type="OrthoDB" id="9805754at2"/>
<keyword evidence="4 6" id="KW-0560">Oxidoreductase</keyword>
<comment type="catalytic activity">
    <reaction evidence="6">
        <text>L-proline + NAD(+) = (S)-1-pyrroline-5-carboxylate + NADH + 2 H(+)</text>
        <dbReference type="Rhea" id="RHEA:14105"/>
        <dbReference type="ChEBI" id="CHEBI:15378"/>
        <dbReference type="ChEBI" id="CHEBI:17388"/>
        <dbReference type="ChEBI" id="CHEBI:57540"/>
        <dbReference type="ChEBI" id="CHEBI:57945"/>
        <dbReference type="ChEBI" id="CHEBI:60039"/>
        <dbReference type="EC" id="1.5.1.2"/>
    </reaction>
</comment>
<dbReference type="GO" id="GO:0005737">
    <property type="term" value="C:cytoplasm"/>
    <property type="evidence" value="ECO:0007669"/>
    <property type="project" value="UniProtKB-SubCell"/>
</dbReference>
<evidence type="ECO:0000256" key="6">
    <source>
        <dbReference type="HAMAP-Rule" id="MF_01925"/>
    </source>
</evidence>
<evidence type="ECO:0000259" key="11">
    <source>
        <dbReference type="Pfam" id="PF14748"/>
    </source>
</evidence>
<evidence type="ECO:0000256" key="3">
    <source>
        <dbReference type="ARBA" id="ARBA00022857"/>
    </source>
</evidence>
<dbReference type="PANTHER" id="PTHR11645:SF0">
    <property type="entry name" value="PYRROLINE-5-CARBOXYLATE REDUCTASE 3"/>
    <property type="match status" value="1"/>
</dbReference>
<keyword evidence="6" id="KW-0963">Cytoplasm</keyword>
<dbReference type="KEGG" id="ebm:SG0102_24440"/>
<name>A0A3G9J8Y8_9FIRM</name>
<keyword evidence="6 9" id="KW-0028">Amino-acid biosynthesis</keyword>
<keyword evidence="3 6" id="KW-0521">NADP</keyword>
<dbReference type="RefSeq" id="WP_125120228.1">
    <property type="nucleotide sequence ID" value="NZ_AP019309.1"/>
</dbReference>
<evidence type="ECO:0000256" key="2">
    <source>
        <dbReference type="ARBA" id="ARBA00022650"/>
    </source>
</evidence>
<comment type="similarity">
    <text evidence="1 6 9">Belongs to the pyrroline-5-carboxylate reductase family.</text>
</comment>
<dbReference type="InterPro" id="IPR000304">
    <property type="entry name" value="Pyrroline-COOH_reductase"/>
</dbReference>
<dbReference type="EMBL" id="AP019309">
    <property type="protein sequence ID" value="BBH27510.1"/>
    <property type="molecule type" value="Genomic_DNA"/>
</dbReference>
<dbReference type="Pfam" id="PF03807">
    <property type="entry name" value="F420_oxidored"/>
    <property type="match status" value="1"/>
</dbReference>
<organism evidence="12 13">
    <name type="scientific">Intestinibaculum porci</name>
    <dbReference type="NCBI Taxonomy" id="2487118"/>
    <lineage>
        <taxon>Bacteria</taxon>
        <taxon>Bacillati</taxon>
        <taxon>Bacillota</taxon>
        <taxon>Erysipelotrichia</taxon>
        <taxon>Erysipelotrichales</taxon>
        <taxon>Erysipelotrichaceae</taxon>
        <taxon>Intestinibaculum</taxon>
    </lineage>
</organism>
<dbReference type="PANTHER" id="PTHR11645">
    <property type="entry name" value="PYRROLINE-5-CARBOXYLATE REDUCTASE"/>
    <property type="match status" value="1"/>
</dbReference>
<dbReference type="AlphaFoldDB" id="A0A3G9J8Y8"/>
<dbReference type="FunFam" id="1.10.3730.10:FF:000001">
    <property type="entry name" value="Pyrroline-5-carboxylate reductase"/>
    <property type="match status" value="1"/>
</dbReference>
<dbReference type="FunCoup" id="A0A3G9J8Y8">
    <property type="interactions" value="395"/>
</dbReference>
<dbReference type="UniPathway" id="UPA00098">
    <property type="reaction ID" value="UER00361"/>
</dbReference>
<dbReference type="Gene3D" id="3.40.50.720">
    <property type="entry name" value="NAD(P)-binding Rossmann-like Domain"/>
    <property type="match status" value="1"/>
</dbReference>
<evidence type="ECO:0000256" key="5">
    <source>
        <dbReference type="ARBA" id="ARBA00058118"/>
    </source>
</evidence>
<dbReference type="InterPro" id="IPR028939">
    <property type="entry name" value="P5C_Rdtase_cat_N"/>
</dbReference>
<keyword evidence="13" id="KW-1185">Reference proteome</keyword>
<evidence type="ECO:0000256" key="4">
    <source>
        <dbReference type="ARBA" id="ARBA00023002"/>
    </source>
</evidence>
<dbReference type="HAMAP" id="MF_01925">
    <property type="entry name" value="P5C_reductase"/>
    <property type="match status" value="1"/>
</dbReference>
<dbReference type="EC" id="1.5.1.2" evidence="6 7"/>
<evidence type="ECO:0000259" key="10">
    <source>
        <dbReference type="Pfam" id="PF03807"/>
    </source>
</evidence>
<dbReference type="InterPro" id="IPR053790">
    <property type="entry name" value="P5CR-like_CS"/>
</dbReference>
<protein>
    <recommendedName>
        <fullName evidence="6 7">Pyrroline-5-carboxylate reductase</fullName>
        <shortName evidence="6">P5C reductase</shortName>
        <shortName evidence="6">P5CR</shortName>
        <ecNumber evidence="6 7">1.5.1.2</ecNumber>
    </recommendedName>
    <alternativeName>
        <fullName evidence="6">PCA reductase</fullName>
    </alternativeName>
</protein>
<dbReference type="SUPFAM" id="SSF51735">
    <property type="entry name" value="NAD(P)-binding Rossmann-fold domains"/>
    <property type="match status" value="1"/>
</dbReference>
<feature type="binding site" evidence="8">
    <location>
        <begin position="7"/>
        <end position="12"/>
    </location>
    <ligand>
        <name>NADP(+)</name>
        <dbReference type="ChEBI" id="CHEBI:58349"/>
    </ligand>
</feature>
<evidence type="ECO:0000256" key="1">
    <source>
        <dbReference type="ARBA" id="ARBA00005525"/>
    </source>
</evidence>
<comment type="catalytic activity">
    <reaction evidence="6 9">
        <text>L-proline + NADP(+) = (S)-1-pyrroline-5-carboxylate + NADPH + 2 H(+)</text>
        <dbReference type="Rhea" id="RHEA:14109"/>
        <dbReference type="ChEBI" id="CHEBI:15378"/>
        <dbReference type="ChEBI" id="CHEBI:17388"/>
        <dbReference type="ChEBI" id="CHEBI:57783"/>
        <dbReference type="ChEBI" id="CHEBI:58349"/>
        <dbReference type="ChEBI" id="CHEBI:60039"/>
        <dbReference type="EC" id="1.5.1.2"/>
    </reaction>
</comment>
<evidence type="ECO:0000256" key="8">
    <source>
        <dbReference type="PIRSR" id="PIRSR000193-1"/>
    </source>
</evidence>
<feature type="domain" description="Pyrroline-5-carboxylate reductase dimerisation" evidence="11">
    <location>
        <begin position="161"/>
        <end position="257"/>
    </location>
</feature>
<keyword evidence="2 6" id="KW-0641">Proline biosynthesis</keyword>
<dbReference type="GO" id="GO:0004735">
    <property type="term" value="F:pyrroline-5-carboxylate reductase activity"/>
    <property type="evidence" value="ECO:0007669"/>
    <property type="project" value="UniProtKB-UniRule"/>
</dbReference>